<dbReference type="HOGENOM" id="CLU_514156_0_0_1"/>
<feature type="compositionally biased region" description="Basic residues" evidence="1">
    <location>
        <begin position="68"/>
        <end position="79"/>
    </location>
</feature>
<dbReference type="AlphaFoldDB" id="E9HBJ5"/>
<dbReference type="OrthoDB" id="10558603at2759"/>
<dbReference type="Proteomes" id="UP000000305">
    <property type="component" value="Unassembled WGS sequence"/>
</dbReference>
<evidence type="ECO:0000256" key="1">
    <source>
        <dbReference type="SAM" id="MobiDB-lite"/>
    </source>
</evidence>
<organism evidence="2 3">
    <name type="scientific">Daphnia pulex</name>
    <name type="common">Water flea</name>
    <dbReference type="NCBI Taxonomy" id="6669"/>
    <lineage>
        <taxon>Eukaryota</taxon>
        <taxon>Metazoa</taxon>
        <taxon>Ecdysozoa</taxon>
        <taxon>Arthropoda</taxon>
        <taxon>Crustacea</taxon>
        <taxon>Branchiopoda</taxon>
        <taxon>Diplostraca</taxon>
        <taxon>Cladocera</taxon>
        <taxon>Anomopoda</taxon>
        <taxon>Daphniidae</taxon>
        <taxon>Daphnia</taxon>
    </lineage>
</organism>
<evidence type="ECO:0000313" key="3">
    <source>
        <dbReference type="Proteomes" id="UP000000305"/>
    </source>
</evidence>
<gene>
    <name evidence="2" type="ORF">DAPPUDRAFT_112285</name>
</gene>
<protein>
    <submittedName>
        <fullName evidence="2">Uncharacterized protein</fullName>
    </submittedName>
</protein>
<accession>E9HBJ5</accession>
<reference evidence="2 3" key="1">
    <citation type="journal article" date="2011" name="Science">
        <title>The ecoresponsive genome of Daphnia pulex.</title>
        <authorList>
            <person name="Colbourne J.K."/>
            <person name="Pfrender M.E."/>
            <person name="Gilbert D."/>
            <person name="Thomas W.K."/>
            <person name="Tucker A."/>
            <person name="Oakley T.H."/>
            <person name="Tokishita S."/>
            <person name="Aerts A."/>
            <person name="Arnold G.J."/>
            <person name="Basu M.K."/>
            <person name="Bauer D.J."/>
            <person name="Caceres C.E."/>
            <person name="Carmel L."/>
            <person name="Casola C."/>
            <person name="Choi J.H."/>
            <person name="Detter J.C."/>
            <person name="Dong Q."/>
            <person name="Dusheyko S."/>
            <person name="Eads B.D."/>
            <person name="Frohlich T."/>
            <person name="Geiler-Samerotte K.A."/>
            <person name="Gerlach D."/>
            <person name="Hatcher P."/>
            <person name="Jogdeo S."/>
            <person name="Krijgsveld J."/>
            <person name="Kriventseva E.V."/>
            <person name="Kultz D."/>
            <person name="Laforsch C."/>
            <person name="Lindquist E."/>
            <person name="Lopez J."/>
            <person name="Manak J.R."/>
            <person name="Muller J."/>
            <person name="Pangilinan J."/>
            <person name="Patwardhan R.P."/>
            <person name="Pitluck S."/>
            <person name="Pritham E.J."/>
            <person name="Rechtsteiner A."/>
            <person name="Rho M."/>
            <person name="Rogozin I.B."/>
            <person name="Sakarya O."/>
            <person name="Salamov A."/>
            <person name="Schaack S."/>
            <person name="Shapiro H."/>
            <person name="Shiga Y."/>
            <person name="Skalitzky C."/>
            <person name="Smith Z."/>
            <person name="Souvorov A."/>
            <person name="Sung W."/>
            <person name="Tang Z."/>
            <person name="Tsuchiya D."/>
            <person name="Tu H."/>
            <person name="Vos H."/>
            <person name="Wang M."/>
            <person name="Wolf Y.I."/>
            <person name="Yamagata H."/>
            <person name="Yamada T."/>
            <person name="Ye Y."/>
            <person name="Shaw J.R."/>
            <person name="Andrews J."/>
            <person name="Crease T.J."/>
            <person name="Tang H."/>
            <person name="Lucas S.M."/>
            <person name="Robertson H.M."/>
            <person name="Bork P."/>
            <person name="Koonin E.V."/>
            <person name="Zdobnov E.M."/>
            <person name="Grigoriev I.V."/>
            <person name="Lynch M."/>
            <person name="Boore J.L."/>
        </authorList>
    </citation>
    <scope>NUCLEOTIDE SEQUENCE [LARGE SCALE GENOMIC DNA]</scope>
</reference>
<name>E9HBJ5_DAPPU</name>
<dbReference type="InParanoid" id="E9HBJ5"/>
<evidence type="ECO:0000313" key="2">
    <source>
        <dbReference type="EMBL" id="EFX70905.1"/>
    </source>
</evidence>
<feature type="compositionally biased region" description="Polar residues" evidence="1">
    <location>
        <begin position="33"/>
        <end position="50"/>
    </location>
</feature>
<keyword evidence="3" id="KW-1185">Reference proteome</keyword>
<feature type="region of interest" description="Disordered" evidence="1">
    <location>
        <begin position="1"/>
        <end position="88"/>
    </location>
</feature>
<proteinExistence type="predicted"/>
<feature type="compositionally biased region" description="Low complexity" evidence="1">
    <location>
        <begin position="52"/>
        <end position="67"/>
    </location>
</feature>
<dbReference type="KEGG" id="dpx:DAPPUDRAFT_112285"/>
<dbReference type="EMBL" id="GL732616">
    <property type="protein sequence ID" value="EFX70905.1"/>
    <property type="molecule type" value="Genomic_DNA"/>
</dbReference>
<sequence>MASTTKACGNPACPVTFTSVGNRKNSRDRSWAPSPSTITTRALSPVTSARLTRPSTASPGTSSTPTRPARRNHSSRPSRRPPDRDPGMSICITDGSIQLAHPLPAKVFCSTCGTSRRWSGRNCISDAIRHFRTFHGKSVNVLVECSYCCNISKTVQAAFFHQEKACPGLAPPDQLDSTSPAGETQLLGDKVILLYPPRPSKCPLCSWTCARTRADANGTPTTGVADEMRVVCCCWVWQQKGFQQPLVLFPTPPVSGAARNAWFSERAWRCTTTTGTQLRTSTTTTQLKLFCHRLTIHPTQPPDQHRITISKLLPSTTRGNNSGPFGLLNRLGYPSKVKNGGIFVEIATATSSIYSRYIRTLETEADWQPMCFLPNVMVYKCKPDCRCSNGISAIAPTVYRCSKAVIVIVPTDPNSAVPNRFLESGRPTKKKALDHHNFIPKCFAEKLANEQAKMVLTWVAGATNAERALANNQKLDQDQIKVRPEDVSTALIEEDFDHETFKHFFDDDAWASVASLGNHLIPKLHVGWVN</sequence>